<evidence type="ECO:0000313" key="2">
    <source>
        <dbReference type="Proteomes" id="UP000770661"/>
    </source>
</evidence>
<name>A0A8J4Y5Y4_CHIOP</name>
<sequence length="110" mass="12430">MLSFTEAFLANLLDDTSWDALHALKYVAESHTAAPTHATPLTPHRSLLRLPLRFPWAPAMKGPRRGKQWRSALPQGREVQLYETMTSLQHSPLLWLFSWAPGTTGPRRGD</sequence>
<dbReference type="AlphaFoldDB" id="A0A8J4Y5Y4"/>
<keyword evidence="2" id="KW-1185">Reference proteome</keyword>
<reference evidence="1" key="1">
    <citation type="submission" date="2020-07" db="EMBL/GenBank/DDBJ databases">
        <title>The High-quality genome of the commercially important snow crab, Chionoecetes opilio.</title>
        <authorList>
            <person name="Jeong J.-H."/>
            <person name="Ryu S."/>
        </authorList>
    </citation>
    <scope>NUCLEOTIDE SEQUENCE</scope>
    <source>
        <strain evidence="1">MADBK_172401_WGS</strain>
        <tissue evidence="1">Digestive gland</tissue>
    </source>
</reference>
<protein>
    <submittedName>
        <fullName evidence="1">Uncharacterized protein</fullName>
    </submittedName>
</protein>
<dbReference type="EMBL" id="JACEEZ010019677">
    <property type="protein sequence ID" value="KAG0715475.1"/>
    <property type="molecule type" value="Genomic_DNA"/>
</dbReference>
<dbReference type="Proteomes" id="UP000770661">
    <property type="component" value="Unassembled WGS sequence"/>
</dbReference>
<accession>A0A8J4Y5Y4</accession>
<proteinExistence type="predicted"/>
<organism evidence="1 2">
    <name type="scientific">Chionoecetes opilio</name>
    <name type="common">Atlantic snow crab</name>
    <name type="synonym">Cancer opilio</name>
    <dbReference type="NCBI Taxonomy" id="41210"/>
    <lineage>
        <taxon>Eukaryota</taxon>
        <taxon>Metazoa</taxon>
        <taxon>Ecdysozoa</taxon>
        <taxon>Arthropoda</taxon>
        <taxon>Crustacea</taxon>
        <taxon>Multicrustacea</taxon>
        <taxon>Malacostraca</taxon>
        <taxon>Eumalacostraca</taxon>
        <taxon>Eucarida</taxon>
        <taxon>Decapoda</taxon>
        <taxon>Pleocyemata</taxon>
        <taxon>Brachyura</taxon>
        <taxon>Eubrachyura</taxon>
        <taxon>Majoidea</taxon>
        <taxon>Majidae</taxon>
        <taxon>Chionoecetes</taxon>
    </lineage>
</organism>
<evidence type="ECO:0000313" key="1">
    <source>
        <dbReference type="EMBL" id="KAG0715475.1"/>
    </source>
</evidence>
<gene>
    <name evidence="1" type="ORF">GWK47_011850</name>
</gene>
<comment type="caution">
    <text evidence="1">The sequence shown here is derived from an EMBL/GenBank/DDBJ whole genome shotgun (WGS) entry which is preliminary data.</text>
</comment>